<dbReference type="GO" id="GO:0007165">
    <property type="term" value="P:signal transduction"/>
    <property type="evidence" value="ECO:0007669"/>
    <property type="project" value="InterPro"/>
</dbReference>
<feature type="compositionally biased region" description="Polar residues" evidence="1">
    <location>
        <begin position="1147"/>
        <end position="1165"/>
    </location>
</feature>
<dbReference type="GO" id="GO:0045743">
    <property type="term" value="P:positive regulation of fibroblast growth factor receptor signaling pathway"/>
    <property type="evidence" value="ECO:0007669"/>
    <property type="project" value="TreeGrafter"/>
</dbReference>
<proteinExistence type="predicted"/>
<feature type="region of interest" description="Disordered" evidence="1">
    <location>
        <begin position="856"/>
        <end position="878"/>
    </location>
</feature>
<dbReference type="Pfam" id="PF00788">
    <property type="entry name" value="RA"/>
    <property type="match status" value="2"/>
</dbReference>
<accession>A0A8J4T3J1</accession>
<dbReference type="InterPro" id="IPR036034">
    <property type="entry name" value="PDZ_sf"/>
</dbReference>
<dbReference type="PROSITE" id="PS50106">
    <property type="entry name" value="PDZ"/>
    <property type="match status" value="1"/>
</dbReference>
<dbReference type="PANTHER" id="PTHR21298:SF2">
    <property type="entry name" value="GH01721P"/>
    <property type="match status" value="1"/>
</dbReference>
<feature type="region of interest" description="Disordered" evidence="1">
    <location>
        <begin position="680"/>
        <end position="701"/>
    </location>
</feature>
<feature type="region of interest" description="Disordered" evidence="1">
    <location>
        <begin position="795"/>
        <end position="818"/>
    </location>
</feature>
<dbReference type="CDD" id="cd17043">
    <property type="entry name" value="RA"/>
    <property type="match status" value="1"/>
</dbReference>
<feature type="region of interest" description="Disordered" evidence="1">
    <location>
        <begin position="1089"/>
        <end position="1165"/>
    </location>
</feature>
<feature type="domain" description="PDZ" evidence="2">
    <location>
        <begin position="989"/>
        <end position="1051"/>
    </location>
</feature>
<dbReference type="InterPro" id="IPR000159">
    <property type="entry name" value="RA_dom"/>
</dbReference>
<feature type="compositionally biased region" description="Basic and acidic residues" evidence="1">
    <location>
        <begin position="545"/>
        <end position="555"/>
    </location>
</feature>
<feature type="domain" description="Ras-associating" evidence="3">
    <location>
        <begin position="10"/>
        <end position="61"/>
    </location>
</feature>
<comment type="caution">
    <text evidence="4">The sequence shown here is derived from an EMBL/GenBank/DDBJ whole genome shotgun (WGS) entry which is preliminary data.</text>
</comment>
<evidence type="ECO:0000313" key="4">
    <source>
        <dbReference type="EMBL" id="KAF5403460.1"/>
    </source>
</evidence>
<protein>
    <recommendedName>
        <fullName evidence="6">PDZ domain-containing protein</fullName>
    </recommendedName>
</protein>
<keyword evidence="5" id="KW-1185">Reference proteome</keyword>
<feature type="region of interest" description="Disordered" evidence="1">
    <location>
        <begin position="512"/>
        <end position="594"/>
    </location>
</feature>
<feature type="compositionally biased region" description="Polar residues" evidence="1">
    <location>
        <begin position="518"/>
        <end position="537"/>
    </location>
</feature>
<sequence length="1225" mass="136855">MNSKEKLTLECYTVSVYSDYFEQGENVQTYSVSSKETAKQLIQKVLRRNHLDLKDPNLFYLTFKIDPVNVLASYESSLGNRPNGHLNRSGRKYNVGTLYSDAILSRTLNLSKDNKLTLEMQEGGMLRIYDNCFSRPPAIRQIYISKTTCCMEAIKLVLTIVGSTESAENYCLVEEEPNDRGRILRPSDYPLLVTRSGSLNSVLILRRIEDALRNEKTRKKPWLTRSKTFACGSTAEKNSEVEEVNPQAIGSIRRNLLPRFLKSFRRNKTLDSLRSNADIEEALLQTSQQTPSPFVCGEKTLQRLPNGSTCQSTVEEKLVTNSLANPHYLSTERNISRNRTSATPTTAPAEVNQSASNWSISPSACMSLPSTARNFSTSPARTTLTGFAPNVARLGQCESTQNRKCSPPRPPQRARPGVQTYPRPNNSILTPHSLVKPPTTKVIHFSSSNILSYPQSSPKHSVNKFGIRPGPETLATELLHSQRQFLNSSGQTPAEDSPTELERVWARKKLTKYKHNHQTTNKISADDTPTTPVTPSKGNIGYLKPESKPQPHEYDSPPECNSDLKSTKSSSSPGGRTDKRSSPITLIDASDGERVDPLQTITPLSAGQKKHVADNYVQALQSTTWRHHQETVKSRKTTRFHSSNQIYTINGFPGVSKLLQETPAKNTSSSRRLTLPTRFDSDFRSSASNTVENKTETSVKQQNEILKSDEIASKRSVSETGVSSKWRSSIDKCDVTPNNDKPNNVASLSTEKMITLTAKFPNYGQGKAKSTSQLTSDTPSTYEKSMTSHHQLIHQKQSEEKATTNMKFSPPRLTHSKLGFPQTREKWKRSVGDFRQTEEGNLAVSERSSVYMSSTSSAKYTPWPSHQPNQQDGINPLEPASSFPTLFDILHHCNINRVLLDPNIPSSNNQLGLRLCLTKFPLDDIQRANQLQRMKEAEIKGISCSDYERADGFNSTAGPQGPKPQLLPRHGGPFRPVDYRRPEDVPDVITIESIQPNTPASIEGSLSAGMLILEINGQQLLHPKDALKGGSRISMLRMAEDQLRMAYQAAKHGQVPMVRITAARFHNKFGTANQLARWNRFSRLGIPENNGKLEQEENSPEPKLPNSLVTISRDPAHGRATRKLTRRDAPNPFSGKNYPGSDGSRLDTYSPSENATDATSTIGNTDAESIREKLMWFPSWTVPCKQQQQQQQQQQRRKMQPPKLHWGISASRIGDYDSQYSTFAK</sequence>
<feature type="compositionally biased region" description="Polar residues" evidence="1">
    <location>
        <begin position="856"/>
        <end position="873"/>
    </location>
</feature>
<dbReference type="CDD" id="cd00136">
    <property type="entry name" value="PDZ_canonical"/>
    <property type="match status" value="1"/>
</dbReference>
<dbReference type="GO" id="GO:0045742">
    <property type="term" value="P:positive regulation of epidermal growth factor receptor signaling pathway"/>
    <property type="evidence" value="ECO:0007669"/>
    <property type="project" value="TreeGrafter"/>
</dbReference>
<dbReference type="PROSITE" id="PS50200">
    <property type="entry name" value="RA"/>
    <property type="match status" value="2"/>
</dbReference>
<feature type="domain" description="Ras-associating" evidence="3">
    <location>
        <begin position="122"/>
        <end position="210"/>
    </location>
</feature>
<feature type="compositionally biased region" description="Polar residues" evidence="1">
    <location>
        <begin position="684"/>
        <end position="701"/>
    </location>
</feature>
<dbReference type="OrthoDB" id="6248106at2759"/>
<dbReference type="InterPro" id="IPR001478">
    <property type="entry name" value="PDZ"/>
</dbReference>
<gene>
    <name evidence="4" type="ORF">PHET_02748</name>
</gene>
<dbReference type="Proteomes" id="UP000748531">
    <property type="component" value="Unassembled WGS sequence"/>
</dbReference>
<dbReference type="AlphaFoldDB" id="A0A8J4T3J1"/>
<dbReference type="PANTHER" id="PTHR21298">
    <property type="entry name" value="GH01721P"/>
    <property type="match status" value="1"/>
</dbReference>
<name>A0A8J4T3J1_9TREM</name>
<evidence type="ECO:0000259" key="2">
    <source>
        <dbReference type="PROSITE" id="PS50106"/>
    </source>
</evidence>
<dbReference type="Gene3D" id="3.10.20.90">
    <property type="entry name" value="Phosphatidylinositol 3-kinase Catalytic Subunit, Chain A, domain 1"/>
    <property type="match status" value="1"/>
</dbReference>
<feature type="region of interest" description="Disordered" evidence="1">
    <location>
        <begin position="1181"/>
        <end position="1211"/>
    </location>
</feature>
<dbReference type="EMBL" id="LUCH01001211">
    <property type="protein sequence ID" value="KAF5403460.1"/>
    <property type="molecule type" value="Genomic_DNA"/>
</dbReference>
<evidence type="ECO:0000313" key="5">
    <source>
        <dbReference type="Proteomes" id="UP000748531"/>
    </source>
</evidence>
<feature type="compositionally biased region" description="Low complexity" evidence="1">
    <location>
        <begin position="563"/>
        <end position="572"/>
    </location>
</feature>
<evidence type="ECO:0008006" key="6">
    <source>
        <dbReference type="Google" id="ProtNLM"/>
    </source>
</evidence>
<reference evidence="4" key="1">
    <citation type="submission" date="2019-05" db="EMBL/GenBank/DDBJ databases">
        <title>Annotation for the trematode Paragonimus heterotremus.</title>
        <authorList>
            <person name="Choi Y.-J."/>
        </authorList>
    </citation>
    <scope>NUCLEOTIDE SEQUENCE</scope>
    <source>
        <strain evidence="4">LC</strain>
    </source>
</reference>
<dbReference type="SUPFAM" id="SSF54236">
    <property type="entry name" value="Ubiquitin-like"/>
    <property type="match status" value="2"/>
</dbReference>
<dbReference type="InterPro" id="IPR029071">
    <property type="entry name" value="Ubiquitin-like_domsf"/>
</dbReference>
<dbReference type="SUPFAM" id="SSF50156">
    <property type="entry name" value="PDZ domain-like"/>
    <property type="match status" value="1"/>
</dbReference>
<evidence type="ECO:0000259" key="3">
    <source>
        <dbReference type="PROSITE" id="PS50200"/>
    </source>
</evidence>
<feature type="region of interest" description="Disordered" evidence="1">
    <location>
        <begin position="398"/>
        <end position="434"/>
    </location>
</feature>
<organism evidence="4 5">
    <name type="scientific">Paragonimus heterotremus</name>
    <dbReference type="NCBI Taxonomy" id="100268"/>
    <lineage>
        <taxon>Eukaryota</taxon>
        <taxon>Metazoa</taxon>
        <taxon>Spiralia</taxon>
        <taxon>Lophotrochozoa</taxon>
        <taxon>Platyhelminthes</taxon>
        <taxon>Trematoda</taxon>
        <taxon>Digenea</taxon>
        <taxon>Plagiorchiida</taxon>
        <taxon>Troglotremata</taxon>
        <taxon>Troglotrematidae</taxon>
        <taxon>Paragonimus</taxon>
    </lineage>
</organism>
<evidence type="ECO:0000256" key="1">
    <source>
        <dbReference type="SAM" id="MobiDB-lite"/>
    </source>
</evidence>